<dbReference type="PANTHER" id="PTHR43268">
    <property type="entry name" value="THIOSULFATE SULFURTRANSFERASE/RHODANESE-LIKE DOMAIN-CONTAINING PROTEIN 2"/>
    <property type="match status" value="1"/>
</dbReference>
<dbReference type="EC" id="1.14.-.-" evidence="1"/>
<dbReference type="InterPro" id="IPR036873">
    <property type="entry name" value="Rhodanese-like_dom_sf"/>
</dbReference>
<comment type="function">
    <text evidence="1">Catalyzes oxygen-dependent 5-hydroxyuridine (ho5U) modification at position 34 in tRNAs.</text>
</comment>
<dbReference type="InterPro" id="IPR020936">
    <property type="entry name" value="TrhO"/>
</dbReference>
<comment type="similarity">
    <text evidence="1">Belongs to the TrhO family.</text>
</comment>
<dbReference type="Gene3D" id="3.40.250.10">
    <property type="entry name" value="Rhodanese-like domain"/>
    <property type="match status" value="1"/>
</dbReference>
<keyword evidence="1" id="KW-0560">Oxidoreductase</keyword>
<name>A0AAT9G7R5_9RICK</name>
<dbReference type="InterPro" id="IPR001763">
    <property type="entry name" value="Rhodanese-like_dom"/>
</dbReference>
<evidence type="ECO:0000259" key="2">
    <source>
        <dbReference type="PROSITE" id="PS50206"/>
    </source>
</evidence>
<dbReference type="PANTHER" id="PTHR43268:SF3">
    <property type="entry name" value="RHODANESE-LIKE DOMAIN-CONTAINING PROTEIN 7-RELATED"/>
    <property type="match status" value="1"/>
</dbReference>
<accession>A0AAT9G7R5</accession>
<dbReference type="SMART" id="SM00450">
    <property type="entry name" value="RHOD"/>
    <property type="match status" value="1"/>
</dbReference>
<evidence type="ECO:0000256" key="1">
    <source>
        <dbReference type="HAMAP-Rule" id="MF_00469"/>
    </source>
</evidence>
<comment type="catalytic activity">
    <reaction evidence="1">
        <text>uridine(34) in tRNA + AH2 + O2 = 5-hydroxyuridine(34) in tRNA + A + H2O</text>
        <dbReference type="Rhea" id="RHEA:64224"/>
        <dbReference type="Rhea" id="RHEA-COMP:11727"/>
        <dbReference type="Rhea" id="RHEA-COMP:13381"/>
        <dbReference type="ChEBI" id="CHEBI:13193"/>
        <dbReference type="ChEBI" id="CHEBI:15377"/>
        <dbReference type="ChEBI" id="CHEBI:15379"/>
        <dbReference type="ChEBI" id="CHEBI:17499"/>
        <dbReference type="ChEBI" id="CHEBI:65315"/>
        <dbReference type="ChEBI" id="CHEBI:136877"/>
    </reaction>
</comment>
<dbReference type="SUPFAM" id="SSF52821">
    <property type="entry name" value="Rhodanese/Cell cycle control phosphatase"/>
    <property type="match status" value="1"/>
</dbReference>
<dbReference type="Gene3D" id="3.30.70.100">
    <property type="match status" value="1"/>
</dbReference>
<dbReference type="Pfam" id="PF17773">
    <property type="entry name" value="UPF0176_N"/>
    <property type="match status" value="1"/>
</dbReference>
<dbReference type="GO" id="GO:0016705">
    <property type="term" value="F:oxidoreductase activity, acting on paired donors, with incorporation or reduction of molecular oxygen"/>
    <property type="evidence" value="ECO:0007669"/>
    <property type="project" value="UniProtKB-UniRule"/>
</dbReference>
<dbReference type="PROSITE" id="PS50206">
    <property type="entry name" value="RHODANESE_3"/>
    <property type="match status" value="1"/>
</dbReference>
<dbReference type="Pfam" id="PF00581">
    <property type="entry name" value="Rhodanese"/>
    <property type="match status" value="1"/>
</dbReference>
<sequence>MDNDKIAVLSFYSFTNLENLEILLPKILLIGKKRRIRGTILLALEGFNGSISGTKEEVNFLVDEIIKLTSAEDVNIKINYCDIHPFQKLKVKLKKEIIAMTVGDIDIANLKGEYIEPKDWDKFISQNNVVLVDTRNDYEVCVGTFKGAIDPKTETFKQFPKWVEQNKELLAGKKVAMFCTGGIRCEKSTAYLKKLGFNDVYHLKGGILQYLEVTHNRNRLWQGECFVFDDRRAVASDLSPAEGHWLERGDR</sequence>
<protein>
    <recommendedName>
        <fullName evidence="1">tRNA uridine(34) hydroxylase</fullName>
        <ecNumber evidence="1">1.14.-.-</ecNumber>
    </recommendedName>
    <alternativeName>
        <fullName evidence="1">tRNA hydroxylation protein O</fullName>
    </alternativeName>
</protein>
<dbReference type="EMBL" id="AP029170">
    <property type="protein sequence ID" value="BFD45834.1"/>
    <property type="molecule type" value="Genomic_DNA"/>
</dbReference>
<gene>
    <name evidence="1" type="primary">trhO</name>
    <name evidence="3" type="ORF">DMENIID0002_04800</name>
</gene>
<dbReference type="AlphaFoldDB" id="A0AAT9G7R5"/>
<dbReference type="CDD" id="cd01518">
    <property type="entry name" value="RHOD_YceA"/>
    <property type="match status" value="1"/>
</dbReference>
<dbReference type="NCBIfam" id="NF002397">
    <property type="entry name" value="PRK01415.1"/>
    <property type="match status" value="1"/>
</dbReference>
<proteinExistence type="inferred from homology"/>
<dbReference type="InterPro" id="IPR040503">
    <property type="entry name" value="TRHO_N"/>
</dbReference>
<reference evidence="3" key="1">
    <citation type="submission" date="2024-01" db="EMBL/GenBank/DDBJ databases">
        <title>Sequencing the genomes of a sandfly, Sergentomyia squamirostris, and its two endosymbionts.</title>
        <authorList>
            <person name="Itokawa K."/>
            <person name="Sanjoba C."/>
        </authorList>
    </citation>
    <scope>NUCLEOTIDE SEQUENCE</scope>
    <source>
        <strain evidence="3">RiSSQ</strain>
    </source>
</reference>
<organism evidence="3">
    <name type="scientific">Candidatus Tisiphia endosymbiont of Sergentomyia squamirostris</name>
    <dbReference type="NCBI Taxonomy" id="3113639"/>
    <lineage>
        <taxon>Bacteria</taxon>
        <taxon>Pseudomonadati</taxon>
        <taxon>Pseudomonadota</taxon>
        <taxon>Alphaproteobacteria</taxon>
        <taxon>Rickettsiales</taxon>
        <taxon>Rickettsiaceae</taxon>
        <taxon>Rickettsieae</taxon>
        <taxon>Candidatus Tisiphia</taxon>
    </lineage>
</organism>
<feature type="domain" description="Rhodanese" evidence="2">
    <location>
        <begin position="125"/>
        <end position="219"/>
    </location>
</feature>
<evidence type="ECO:0000313" key="3">
    <source>
        <dbReference type="EMBL" id="BFD45834.1"/>
    </source>
</evidence>
<dbReference type="GO" id="GO:0006400">
    <property type="term" value="P:tRNA modification"/>
    <property type="evidence" value="ECO:0007669"/>
    <property type="project" value="UniProtKB-UniRule"/>
</dbReference>
<dbReference type="HAMAP" id="MF_00469">
    <property type="entry name" value="TrhO"/>
    <property type="match status" value="1"/>
</dbReference>
<keyword evidence="1" id="KW-0819">tRNA processing</keyword>